<feature type="region of interest" description="Disordered" evidence="1">
    <location>
        <begin position="1"/>
        <end position="57"/>
    </location>
</feature>
<feature type="compositionally biased region" description="Basic and acidic residues" evidence="1">
    <location>
        <begin position="1"/>
        <end position="14"/>
    </location>
</feature>
<dbReference type="Proteomes" id="UP000028990">
    <property type="component" value="Unassembled WGS sequence"/>
</dbReference>
<name>A0A091E273_FUKDA</name>
<gene>
    <name evidence="2" type="ORF">H920_00128</name>
</gene>
<keyword evidence="3" id="KW-1185">Reference proteome</keyword>
<organism evidence="2 3">
    <name type="scientific">Fukomys damarensis</name>
    <name type="common">Damaraland mole rat</name>
    <name type="synonym">Cryptomys damarensis</name>
    <dbReference type="NCBI Taxonomy" id="885580"/>
    <lineage>
        <taxon>Eukaryota</taxon>
        <taxon>Metazoa</taxon>
        <taxon>Chordata</taxon>
        <taxon>Craniata</taxon>
        <taxon>Vertebrata</taxon>
        <taxon>Euteleostomi</taxon>
        <taxon>Mammalia</taxon>
        <taxon>Eutheria</taxon>
        <taxon>Euarchontoglires</taxon>
        <taxon>Glires</taxon>
        <taxon>Rodentia</taxon>
        <taxon>Hystricomorpha</taxon>
        <taxon>Bathyergidae</taxon>
        <taxon>Fukomys</taxon>
    </lineage>
</organism>
<evidence type="ECO:0000256" key="1">
    <source>
        <dbReference type="SAM" id="MobiDB-lite"/>
    </source>
</evidence>
<reference evidence="2 3" key="1">
    <citation type="submission" date="2013-11" db="EMBL/GenBank/DDBJ databases">
        <title>The Damaraland mole rat (Fukomys damarensis) genome and evolution of African mole rats.</title>
        <authorList>
            <person name="Gladyshev V.N."/>
            <person name="Fang X."/>
        </authorList>
    </citation>
    <scope>NUCLEOTIDE SEQUENCE [LARGE SCALE GENOMIC DNA]</scope>
    <source>
        <tissue evidence="2">Liver</tissue>
    </source>
</reference>
<sequence>MTRGKKKEEEKEEKVEEEEEQEEEGEDEVEEDKEVEEKEVEEEVEEKPCGNQVPCGKVKASSEPSLLTAAVQLCLSHSAHNNGGSVLLNLMKDAGFSGKTTSSPRNTEGMLSPPPPLNVKKLVFEDDPLLGKMSEHTSSQCSMRVPVCKQYLRTPHEARVFFNLAHPLMKVRMR</sequence>
<evidence type="ECO:0000313" key="3">
    <source>
        <dbReference type="Proteomes" id="UP000028990"/>
    </source>
</evidence>
<evidence type="ECO:0000313" key="2">
    <source>
        <dbReference type="EMBL" id="KFO38479.1"/>
    </source>
</evidence>
<accession>A0A091E273</accession>
<feature type="region of interest" description="Disordered" evidence="1">
    <location>
        <begin position="98"/>
        <end position="118"/>
    </location>
</feature>
<protein>
    <submittedName>
        <fullName evidence="2">Uncharacterized protein</fullName>
    </submittedName>
</protein>
<dbReference type="AlphaFoldDB" id="A0A091E273"/>
<feature type="compositionally biased region" description="Acidic residues" evidence="1">
    <location>
        <begin position="15"/>
        <end position="45"/>
    </location>
</feature>
<proteinExistence type="predicted"/>
<dbReference type="EMBL" id="KN120510">
    <property type="protein sequence ID" value="KFO38479.1"/>
    <property type="molecule type" value="Genomic_DNA"/>
</dbReference>